<dbReference type="InterPro" id="IPR011013">
    <property type="entry name" value="Gal_mutarotase_sf_dom"/>
</dbReference>
<dbReference type="GO" id="GO:0030246">
    <property type="term" value="F:carbohydrate binding"/>
    <property type="evidence" value="ECO:0007669"/>
    <property type="project" value="InterPro"/>
</dbReference>
<dbReference type="GO" id="GO:0005975">
    <property type="term" value="P:carbohydrate metabolic process"/>
    <property type="evidence" value="ECO:0007669"/>
    <property type="project" value="InterPro"/>
</dbReference>
<dbReference type="Gene3D" id="2.70.98.40">
    <property type="entry name" value="Glycoside hydrolase, family 65, N-terminal domain"/>
    <property type="match status" value="1"/>
</dbReference>
<organism evidence="2 3">
    <name type="scientific">Paractinoplanes rishiriensis</name>
    <dbReference type="NCBI Taxonomy" id="1050105"/>
    <lineage>
        <taxon>Bacteria</taxon>
        <taxon>Bacillati</taxon>
        <taxon>Actinomycetota</taxon>
        <taxon>Actinomycetes</taxon>
        <taxon>Micromonosporales</taxon>
        <taxon>Micromonosporaceae</taxon>
        <taxon>Paractinoplanes</taxon>
    </lineage>
</organism>
<accession>A0A919K9F8</accession>
<dbReference type="EMBL" id="BOMV01000092">
    <property type="protein sequence ID" value="GIF00924.1"/>
    <property type="molecule type" value="Genomic_DNA"/>
</dbReference>
<protein>
    <recommendedName>
        <fullName evidence="1">Glycoside hydrolase family 65 N-terminal domain-containing protein</fullName>
    </recommendedName>
</protein>
<dbReference type="InterPro" id="IPR037018">
    <property type="entry name" value="GH65_N"/>
</dbReference>
<dbReference type="Pfam" id="PF03636">
    <property type="entry name" value="Glyco_hydro_65N"/>
    <property type="match status" value="1"/>
</dbReference>
<evidence type="ECO:0000259" key="1">
    <source>
        <dbReference type="Pfam" id="PF03636"/>
    </source>
</evidence>
<proteinExistence type="predicted"/>
<dbReference type="GO" id="GO:0003824">
    <property type="term" value="F:catalytic activity"/>
    <property type="evidence" value="ECO:0007669"/>
    <property type="project" value="InterPro"/>
</dbReference>
<feature type="domain" description="Glycoside hydrolase family 65 N-terminal" evidence="1">
    <location>
        <begin position="16"/>
        <end position="104"/>
    </location>
</feature>
<name>A0A919K9F8_9ACTN</name>
<dbReference type="Proteomes" id="UP000636960">
    <property type="component" value="Unassembled WGS sequence"/>
</dbReference>
<reference evidence="2" key="1">
    <citation type="submission" date="2021-01" db="EMBL/GenBank/DDBJ databases">
        <title>Whole genome shotgun sequence of Actinoplanes rishiriensis NBRC 108556.</title>
        <authorList>
            <person name="Komaki H."/>
            <person name="Tamura T."/>
        </authorList>
    </citation>
    <scope>NUCLEOTIDE SEQUENCE</scope>
    <source>
        <strain evidence="2">NBRC 108556</strain>
    </source>
</reference>
<evidence type="ECO:0000313" key="3">
    <source>
        <dbReference type="Proteomes" id="UP000636960"/>
    </source>
</evidence>
<dbReference type="SUPFAM" id="SSF74650">
    <property type="entry name" value="Galactose mutarotase-like"/>
    <property type="match status" value="1"/>
</dbReference>
<comment type="caution">
    <text evidence="2">The sequence shown here is derived from an EMBL/GenBank/DDBJ whole genome shotgun (WGS) entry which is preliminary data.</text>
</comment>
<evidence type="ECO:0000313" key="2">
    <source>
        <dbReference type="EMBL" id="GIF00924.1"/>
    </source>
</evidence>
<dbReference type="InterPro" id="IPR005196">
    <property type="entry name" value="Glyco_hydro_65_N"/>
</dbReference>
<keyword evidence="3" id="KW-1185">Reference proteome</keyword>
<gene>
    <name evidence="2" type="ORF">Ari01nite_83880</name>
</gene>
<dbReference type="AlphaFoldDB" id="A0A919K9F8"/>
<sequence>MIGDATFAAERRQVREPALDLDRLRQTESVFALANGHIGLRANLDEGEPHVIAGTYLNSYSEQRPLPYPEGGYGYPEQGQTVVNVIDGKLIRLLVDDEPFHVACDGTDARLPILLYDEASS</sequence>